<reference evidence="1 2" key="1">
    <citation type="journal article" date="2018" name="Front. Plant Sci.">
        <title>Red Clover (Trifolium pratense) and Zigzag Clover (T. medium) - A Picture of Genomic Similarities and Differences.</title>
        <authorList>
            <person name="Dluhosova J."/>
            <person name="Istvanek J."/>
            <person name="Nedelnik J."/>
            <person name="Repkova J."/>
        </authorList>
    </citation>
    <scope>NUCLEOTIDE SEQUENCE [LARGE SCALE GENOMIC DNA]</scope>
    <source>
        <strain evidence="2">cv. 10/8</strain>
        <tissue evidence="1">Leaf</tissue>
    </source>
</reference>
<keyword evidence="2" id="KW-1185">Reference proteome</keyword>
<evidence type="ECO:0000313" key="2">
    <source>
        <dbReference type="Proteomes" id="UP000265520"/>
    </source>
</evidence>
<evidence type="ECO:0000313" key="1">
    <source>
        <dbReference type="EMBL" id="MCI95018.1"/>
    </source>
</evidence>
<accession>A0A392W314</accession>
<comment type="caution">
    <text evidence="1">The sequence shown here is derived from an EMBL/GenBank/DDBJ whole genome shotgun (WGS) entry which is preliminary data.</text>
</comment>
<dbReference type="EMBL" id="LXQA011373543">
    <property type="protein sequence ID" value="MCI95018.1"/>
    <property type="molecule type" value="Genomic_DNA"/>
</dbReference>
<dbReference type="Proteomes" id="UP000265520">
    <property type="component" value="Unassembled WGS sequence"/>
</dbReference>
<dbReference type="AlphaFoldDB" id="A0A392W314"/>
<name>A0A392W314_9FABA</name>
<feature type="non-terminal residue" evidence="1">
    <location>
        <position position="1"/>
    </location>
</feature>
<sequence length="41" mass="4455">SGLDGLQSLKALRGSDCLQDSNSSGLDIFRVYFFRACLLST</sequence>
<protein>
    <submittedName>
        <fullName evidence="1">Uncharacterized protein</fullName>
    </submittedName>
</protein>
<organism evidence="1 2">
    <name type="scientific">Trifolium medium</name>
    <dbReference type="NCBI Taxonomy" id="97028"/>
    <lineage>
        <taxon>Eukaryota</taxon>
        <taxon>Viridiplantae</taxon>
        <taxon>Streptophyta</taxon>
        <taxon>Embryophyta</taxon>
        <taxon>Tracheophyta</taxon>
        <taxon>Spermatophyta</taxon>
        <taxon>Magnoliopsida</taxon>
        <taxon>eudicotyledons</taxon>
        <taxon>Gunneridae</taxon>
        <taxon>Pentapetalae</taxon>
        <taxon>rosids</taxon>
        <taxon>fabids</taxon>
        <taxon>Fabales</taxon>
        <taxon>Fabaceae</taxon>
        <taxon>Papilionoideae</taxon>
        <taxon>50 kb inversion clade</taxon>
        <taxon>NPAAA clade</taxon>
        <taxon>Hologalegina</taxon>
        <taxon>IRL clade</taxon>
        <taxon>Trifolieae</taxon>
        <taxon>Trifolium</taxon>
    </lineage>
</organism>
<proteinExistence type="predicted"/>